<dbReference type="AlphaFoldDB" id="A0A8J7FKM1"/>
<organism evidence="3 4">
    <name type="scientific">Chitinilyticum piscinae</name>
    <dbReference type="NCBI Taxonomy" id="2866724"/>
    <lineage>
        <taxon>Bacteria</taxon>
        <taxon>Pseudomonadati</taxon>
        <taxon>Pseudomonadota</taxon>
        <taxon>Betaproteobacteria</taxon>
        <taxon>Neisseriales</taxon>
        <taxon>Chitinibacteraceae</taxon>
        <taxon>Chitinilyticum</taxon>
    </lineage>
</organism>
<keyword evidence="2" id="KW-1133">Transmembrane helix</keyword>
<name>A0A8J7FKM1_9NEIS</name>
<feature type="transmembrane region" description="Helical" evidence="2">
    <location>
        <begin position="6"/>
        <end position="23"/>
    </location>
</feature>
<feature type="region of interest" description="Disordered" evidence="1">
    <location>
        <begin position="29"/>
        <end position="49"/>
    </location>
</feature>
<comment type="caution">
    <text evidence="3">The sequence shown here is derived from an EMBL/GenBank/DDBJ whole genome shotgun (WGS) entry which is preliminary data.</text>
</comment>
<evidence type="ECO:0000313" key="4">
    <source>
        <dbReference type="Proteomes" id="UP000604481"/>
    </source>
</evidence>
<keyword evidence="2" id="KW-0812">Transmembrane</keyword>
<sequence>MLTILMAIVAGLLIIALALYGWLSYRQSRSQPAVESNPGVLITGRQQDR</sequence>
<evidence type="ECO:0000313" key="3">
    <source>
        <dbReference type="EMBL" id="MBE9609420.1"/>
    </source>
</evidence>
<dbReference type="Proteomes" id="UP000604481">
    <property type="component" value="Unassembled WGS sequence"/>
</dbReference>
<protein>
    <submittedName>
        <fullName evidence="3">Uncharacterized protein</fullName>
    </submittedName>
</protein>
<gene>
    <name evidence="3" type="ORF">INR99_08655</name>
</gene>
<accession>A0A8J7FKM1</accession>
<evidence type="ECO:0000256" key="1">
    <source>
        <dbReference type="SAM" id="MobiDB-lite"/>
    </source>
</evidence>
<keyword evidence="4" id="KW-1185">Reference proteome</keyword>
<keyword evidence="2" id="KW-0472">Membrane</keyword>
<evidence type="ECO:0000256" key="2">
    <source>
        <dbReference type="SAM" id="Phobius"/>
    </source>
</evidence>
<reference evidence="3 4" key="1">
    <citation type="submission" date="2020-10" db="EMBL/GenBank/DDBJ databases">
        <title>The genome sequence of Chitinilyticum litopenaei 4Y14.</title>
        <authorList>
            <person name="Liu Y."/>
        </authorList>
    </citation>
    <scope>NUCLEOTIDE SEQUENCE [LARGE SCALE GENOMIC DNA]</scope>
    <source>
        <strain evidence="3 4">4Y14</strain>
    </source>
</reference>
<dbReference type="RefSeq" id="WP_194115946.1">
    <property type="nucleotide sequence ID" value="NZ_JADFUA010000004.1"/>
</dbReference>
<proteinExistence type="predicted"/>
<dbReference type="EMBL" id="JADFUA010000004">
    <property type="protein sequence ID" value="MBE9609420.1"/>
    <property type="molecule type" value="Genomic_DNA"/>
</dbReference>